<accession>D1AW17</accession>
<name>D1AW17_STRM9</name>
<dbReference type="HOGENOM" id="CLU_3085274_0_0_0"/>
<sequence>MKFFLIDIVFWIILTRIYFYFGNYKNKFIREIIFILSILIFYILKFHFLNEI</sequence>
<protein>
    <submittedName>
        <fullName evidence="2">Uncharacterized protein</fullName>
    </submittedName>
</protein>
<dbReference type="Proteomes" id="UP000002072">
    <property type="component" value="Chromosome"/>
</dbReference>
<dbReference type="AlphaFoldDB" id="D1AW17"/>
<evidence type="ECO:0000313" key="3">
    <source>
        <dbReference type="Proteomes" id="UP000002072"/>
    </source>
</evidence>
<keyword evidence="1" id="KW-1133">Transmembrane helix</keyword>
<keyword evidence="3" id="KW-1185">Reference proteome</keyword>
<keyword evidence="1" id="KW-0472">Membrane</keyword>
<feature type="transmembrane region" description="Helical" evidence="1">
    <location>
        <begin position="5"/>
        <end position="22"/>
    </location>
</feature>
<feature type="transmembrane region" description="Helical" evidence="1">
    <location>
        <begin position="28"/>
        <end position="48"/>
    </location>
</feature>
<dbReference type="KEGG" id="smf:Smon_1496"/>
<keyword evidence="1" id="KW-0812">Transmembrane</keyword>
<evidence type="ECO:0000313" key="2">
    <source>
        <dbReference type="EMBL" id="ACZ01927.1"/>
    </source>
</evidence>
<dbReference type="EMBL" id="CP001779">
    <property type="protein sequence ID" value="ACZ01927.1"/>
    <property type="molecule type" value="Genomic_DNA"/>
</dbReference>
<dbReference type="RefSeq" id="WP_012859473.1">
    <property type="nucleotide sequence ID" value="NC_013515.1"/>
</dbReference>
<dbReference type="GeneID" id="54763089"/>
<gene>
    <name evidence="2" type="ordered locus">Smon_1496</name>
</gene>
<evidence type="ECO:0000256" key="1">
    <source>
        <dbReference type="SAM" id="Phobius"/>
    </source>
</evidence>
<organism evidence="2 3">
    <name type="scientific">Streptobacillus moniliformis (strain ATCC 14647 / DSM 12112 / NCTC 10651 / 9901)</name>
    <dbReference type="NCBI Taxonomy" id="519441"/>
    <lineage>
        <taxon>Bacteria</taxon>
        <taxon>Fusobacteriati</taxon>
        <taxon>Fusobacteriota</taxon>
        <taxon>Fusobacteriia</taxon>
        <taxon>Fusobacteriales</taxon>
        <taxon>Leptotrichiaceae</taxon>
        <taxon>Streptobacillus</taxon>
    </lineage>
</organism>
<proteinExistence type="predicted"/>
<dbReference type="STRING" id="519441.Smon_1496"/>
<reference evidence="2 3" key="1">
    <citation type="journal article" date="2009" name="Stand. Genomic Sci.">
        <title>Complete genome sequence of Streptobacillus moniliformis type strain (9901T).</title>
        <authorList>
            <person name="Nolan M."/>
            <person name="Gronow S."/>
            <person name="Lapidus A."/>
            <person name="Ivanova N."/>
            <person name="Copeland A."/>
            <person name="Lucas S."/>
            <person name="Del Rio T.G."/>
            <person name="Chen F."/>
            <person name="Tice H."/>
            <person name="Pitluck S."/>
            <person name="Cheng J.F."/>
            <person name="Sims D."/>
            <person name="Meincke L."/>
            <person name="Bruce D."/>
            <person name="Goodwin L."/>
            <person name="Brettin T."/>
            <person name="Han C."/>
            <person name="Detter J.C."/>
            <person name="Ovchinikova G."/>
            <person name="Pati A."/>
            <person name="Mavromatis K."/>
            <person name="Mikhailova N."/>
            <person name="Chen A."/>
            <person name="Palaniappan K."/>
            <person name="Land M."/>
            <person name="Hauser L."/>
            <person name="Chang Y.J."/>
            <person name="Jeffries C.D."/>
            <person name="Rohde M."/>
            <person name="Sproer C."/>
            <person name="Goker M."/>
            <person name="Bristow J."/>
            <person name="Eisen J.A."/>
            <person name="Markowitz V."/>
            <person name="Hugenholtz P."/>
            <person name="Kyrpides N.C."/>
            <person name="Klenk H.P."/>
            <person name="Chain P."/>
        </authorList>
    </citation>
    <scope>NUCLEOTIDE SEQUENCE [LARGE SCALE GENOMIC DNA]</scope>
    <source>
        <strain evidence="3">ATCC 14647 / DSM 12112 / NCTC 10651 / 9901</strain>
    </source>
</reference>